<name>A0A0W8CHQ8_PHYNI</name>
<feature type="region of interest" description="Disordered" evidence="3">
    <location>
        <begin position="214"/>
        <end position="246"/>
    </location>
</feature>
<comment type="caution">
    <text evidence="4">The sequence shown here is derived from an EMBL/GenBank/DDBJ whole genome shotgun (WGS) entry which is preliminary data.</text>
</comment>
<dbReference type="AlphaFoldDB" id="A0A0W8CHQ8"/>
<protein>
    <submittedName>
        <fullName evidence="4">Uncharacterized protein</fullName>
    </submittedName>
</protein>
<proteinExistence type="inferred from homology"/>
<evidence type="ECO:0000313" key="5">
    <source>
        <dbReference type="Proteomes" id="UP000052943"/>
    </source>
</evidence>
<sequence>MAVQTRFAGASPGLKNRDSNSPDEATFRQIPPSTLLLAKILPLWLYRTEDTSELSELSVRCNMPLLQTLRKTASHGLRMAPRSSALYSTERVFPNFSVYGSDSAFQFFSLSPSEVGLVLELLDSRIPELSLTHSPNMNASEGDKNTKSLHISRSSGSDGNPLILIKVNHEGESVATLNVGEARVFKELLTYSLPRLLGYHSVLEGPLNVEGGTNGGFSQGGGNSYASGPNSGYRGSNNKPAGDWPF</sequence>
<comment type="similarity">
    <text evidence="1">Belongs to the Whirly family.</text>
</comment>
<dbReference type="GO" id="GO:0003697">
    <property type="term" value="F:single-stranded DNA binding"/>
    <property type="evidence" value="ECO:0007669"/>
    <property type="project" value="InterPro"/>
</dbReference>
<evidence type="ECO:0000256" key="3">
    <source>
        <dbReference type="SAM" id="MobiDB-lite"/>
    </source>
</evidence>
<dbReference type="InterPro" id="IPR009044">
    <property type="entry name" value="ssDNA-bd_transcriptional_reg"/>
</dbReference>
<feature type="compositionally biased region" description="Gly residues" evidence="3">
    <location>
        <begin position="214"/>
        <end position="223"/>
    </location>
</feature>
<dbReference type="InterPro" id="IPR013742">
    <property type="entry name" value="Whirly"/>
</dbReference>
<dbReference type="SUPFAM" id="SSF54447">
    <property type="entry name" value="ssDNA-binding transcriptional regulator domain"/>
    <property type="match status" value="1"/>
</dbReference>
<dbReference type="Proteomes" id="UP000052943">
    <property type="component" value="Unassembled WGS sequence"/>
</dbReference>
<keyword evidence="2" id="KW-0809">Transit peptide</keyword>
<dbReference type="EMBL" id="LNFO01003180">
    <property type="protein sequence ID" value="KUF83593.1"/>
    <property type="molecule type" value="Genomic_DNA"/>
</dbReference>
<evidence type="ECO:0000256" key="1">
    <source>
        <dbReference type="ARBA" id="ARBA00006061"/>
    </source>
</evidence>
<evidence type="ECO:0000313" key="4">
    <source>
        <dbReference type="EMBL" id="KUF83593.1"/>
    </source>
</evidence>
<evidence type="ECO:0000256" key="2">
    <source>
        <dbReference type="ARBA" id="ARBA00022946"/>
    </source>
</evidence>
<organism evidence="4 5">
    <name type="scientific">Phytophthora nicotianae</name>
    <name type="common">Potato buckeye rot agent</name>
    <name type="synonym">Phytophthora parasitica</name>
    <dbReference type="NCBI Taxonomy" id="4792"/>
    <lineage>
        <taxon>Eukaryota</taxon>
        <taxon>Sar</taxon>
        <taxon>Stramenopiles</taxon>
        <taxon>Oomycota</taxon>
        <taxon>Peronosporomycetes</taxon>
        <taxon>Peronosporales</taxon>
        <taxon>Peronosporaceae</taxon>
        <taxon>Phytophthora</taxon>
    </lineage>
</organism>
<dbReference type="Gene3D" id="2.30.31.10">
    <property type="entry name" value="Transcriptional Coactivator Pc4, Chain A"/>
    <property type="match status" value="1"/>
</dbReference>
<accession>A0A0W8CHQ8</accession>
<dbReference type="PANTHER" id="PTHR31745">
    <property type="entry name" value="SINGLE-STRANDED DNA-BINDING PROTEIN WHY2, MITOCHONDRIAL"/>
    <property type="match status" value="1"/>
</dbReference>
<dbReference type="GO" id="GO:0006355">
    <property type="term" value="P:regulation of DNA-templated transcription"/>
    <property type="evidence" value="ECO:0007669"/>
    <property type="project" value="InterPro"/>
</dbReference>
<feature type="region of interest" description="Disordered" evidence="3">
    <location>
        <begin position="133"/>
        <end position="155"/>
    </location>
</feature>
<gene>
    <name evidence="4" type="ORF">AM587_10007204</name>
</gene>
<feature type="region of interest" description="Disordered" evidence="3">
    <location>
        <begin position="1"/>
        <end position="27"/>
    </location>
</feature>
<reference evidence="4 5" key="1">
    <citation type="submission" date="2015-11" db="EMBL/GenBank/DDBJ databases">
        <title>Genomes and virulence difference between two physiological races of Phytophthora nicotianae.</title>
        <authorList>
            <person name="Liu H."/>
            <person name="Ma X."/>
            <person name="Yu H."/>
            <person name="Fang D."/>
            <person name="Li Y."/>
            <person name="Wang X."/>
            <person name="Wang W."/>
            <person name="Dong Y."/>
            <person name="Xiao B."/>
        </authorList>
    </citation>
    <scope>NUCLEOTIDE SEQUENCE [LARGE SCALE GENOMIC DNA]</scope>
    <source>
        <strain evidence="5">race 0</strain>
    </source>
</reference>
<dbReference type="GO" id="GO:0006952">
    <property type="term" value="P:defense response"/>
    <property type="evidence" value="ECO:0007669"/>
    <property type="project" value="InterPro"/>
</dbReference>
<dbReference type="OrthoDB" id="511009at2759"/>
<feature type="compositionally biased region" description="Polar residues" evidence="3">
    <location>
        <begin position="224"/>
        <end position="239"/>
    </location>
</feature>
<dbReference type="PANTHER" id="PTHR31745:SF1">
    <property type="entry name" value="SINGLE-STRANDED DNA-BINDING PROTEIN WHY2, MITOCHONDRIAL"/>
    <property type="match status" value="1"/>
</dbReference>